<protein>
    <submittedName>
        <fullName evidence="1">Sugar transporter</fullName>
    </submittedName>
</protein>
<evidence type="ECO:0000313" key="2">
    <source>
        <dbReference type="Proteomes" id="UP000007151"/>
    </source>
</evidence>
<organism evidence="1 2">
    <name type="scientific">Danaus plexippus plexippus</name>
    <dbReference type="NCBI Taxonomy" id="278856"/>
    <lineage>
        <taxon>Eukaryota</taxon>
        <taxon>Metazoa</taxon>
        <taxon>Ecdysozoa</taxon>
        <taxon>Arthropoda</taxon>
        <taxon>Hexapoda</taxon>
        <taxon>Insecta</taxon>
        <taxon>Pterygota</taxon>
        <taxon>Neoptera</taxon>
        <taxon>Endopterygota</taxon>
        <taxon>Lepidoptera</taxon>
        <taxon>Glossata</taxon>
        <taxon>Ditrysia</taxon>
        <taxon>Papilionoidea</taxon>
        <taxon>Nymphalidae</taxon>
        <taxon>Danainae</taxon>
        <taxon>Danaini</taxon>
        <taxon>Danaina</taxon>
        <taxon>Danaus</taxon>
        <taxon>Danaus</taxon>
    </lineage>
</organism>
<keyword evidence="2" id="KW-1185">Reference proteome</keyword>
<accession>A0A212F484</accession>
<evidence type="ECO:0000313" key="1">
    <source>
        <dbReference type="EMBL" id="OWR48544.1"/>
    </source>
</evidence>
<dbReference type="EMBL" id="AGBW02010415">
    <property type="protein sequence ID" value="OWR48544.1"/>
    <property type="molecule type" value="Genomic_DNA"/>
</dbReference>
<dbReference type="KEGG" id="dpl:KGM_205019A"/>
<dbReference type="InParanoid" id="A0A212F484"/>
<reference evidence="1 2" key="1">
    <citation type="journal article" date="2011" name="Cell">
        <title>The monarch butterfly genome yields insights into long-distance migration.</title>
        <authorList>
            <person name="Zhan S."/>
            <person name="Merlin C."/>
            <person name="Boore J.L."/>
            <person name="Reppert S.M."/>
        </authorList>
    </citation>
    <scope>NUCLEOTIDE SEQUENCE [LARGE SCALE GENOMIC DNA]</scope>
    <source>
        <strain evidence="1">F-2</strain>
    </source>
</reference>
<keyword evidence="1" id="KW-0813">Transport</keyword>
<dbReference type="Proteomes" id="UP000007151">
    <property type="component" value="Unassembled WGS sequence"/>
</dbReference>
<dbReference type="AlphaFoldDB" id="A0A212F484"/>
<gene>
    <name evidence="1" type="ORF">KGM_205019A</name>
</gene>
<name>A0A212F484_DANPL</name>
<feature type="non-terminal residue" evidence="1">
    <location>
        <position position="49"/>
    </location>
</feature>
<comment type="caution">
    <text evidence="1">The sequence shown here is derived from an EMBL/GenBank/DDBJ whole genome shotgun (WGS) entry which is preliminary data.</text>
</comment>
<keyword evidence="1" id="KW-0762">Sugar transport</keyword>
<proteinExistence type="predicted"/>
<sequence length="49" mass="5797">MERETCIVSQPGWSQWKSNRAHEQNPPKELNTTIPIDRKTNKMHILTHN</sequence>